<reference evidence="1" key="1">
    <citation type="journal article" date="2020" name="mSystems">
        <title>Genome- and Community-Level Interaction Insights into Carbon Utilization and Element Cycling Functions of Hydrothermarchaeota in Hydrothermal Sediment.</title>
        <authorList>
            <person name="Zhou Z."/>
            <person name="Liu Y."/>
            <person name="Xu W."/>
            <person name="Pan J."/>
            <person name="Luo Z.H."/>
            <person name="Li M."/>
        </authorList>
    </citation>
    <scope>NUCLEOTIDE SEQUENCE [LARGE SCALE GENOMIC DNA]</scope>
    <source>
        <strain evidence="1">SpSt-1217</strain>
    </source>
</reference>
<proteinExistence type="predicted"/>
<evidence type="ECO:0000313" key="1">
    <source>
        <dbReference type="EMBL" id="HDR52085.1"/>
    </source>
</evidence>
<protein>
    <submittedName>
        <fullName evidence="1">Copper resistance protein NlpE</fullName>
    </submittedName>
</protein>
<gene>
    <name evidence="1" type="ORF">ENN90_10790</name>
</gene>
<dbReference type="EMBL" id="DSDK01000592">
    <property type="protein sequence ID" value="HDR52085.1"/>
    <property type="molecule type" value="Genomic_DNA"/>
</dbReference>
<organism evidence="1">
    <name type="scientific">Mariniphaga anaerophila</name>
    <dbReference type="NCBI Taxonomy" id="1484053"/>
    <lineage>
        <taxon>Bacteria</taxon>
        <taxon>Pseudomonadati</taxon>
        <taxon>Bacteroidota</taxon>
        <taxon>Bacteroidia</taxon>
        <taxon>Marinilabiliales</taxon>
        <taxon>Prolixibacteraceae</taxon>
        <taxon>Mariniphaga</taxon>
    </lineage>
</organism>
<sequence>MHTSQIALDFWGTYKGVVPCADCEGIETIIELKADETFEVQTVYLGKSDEVFTFSGHYHWNDDGRSIHLHGIENGPSYYFVGENHLIQLDMEGNRITGDMAEKYVLKKME</sequence>
<name>A0A831PL01_9BACT</name>
<dbReference type="Gene3D" id="2.40.128.640">
    <property type="match status" value="1"/>
</dbReference>
<dbReference type="Proteomes" id="UP000886047">
    <property type="component" value="Unassembled WGS sequence"/>
</dbReference>
<comment type="caution">
    <text evidence="1">The sequence shown here is derived from an EMBL/GenBank/DDBJ whole genome shotgun (WGS) entry which is preliminary data.</text>
</comment>
<accession>A0A831PL01</accession>
<dbReference type="Pfam" id="PF04170">
    <property type="entry name" value="NlpE"/>
    <property type="match status" value="1"/>
</dbReference>
<dbReference type="InterPro" id="IPR007298">
    <property type="entry name" value="Cu-R_lipoprotein_NlpE"/>
</dbReference>
<dbReference type="AlphaFoldDB" id="A0A831PL01"/>